<dbReference type="Proteomes" id="UP001314229">
    <property type="component" value="Unassembled WGS sequence"/>
</dbReference>
<proteinExistence type="predicted"/>
<organism evidence="1 2">
    <name type="scientific">Scomber scombrus</name>
    <name type="common">Atlantic mackerel</name>
    <name type="synonym">Scomber vernalis</name>
    <dbReference type="NCBI Taxonomy" id="13677"/>
    <lineage>
        <taxon>Eukaryota</taxon>
        <taxon>Metazoa</taxon>
        <taxon>Chordata</taxon>
        <taxon>Craniata</taxon>
        <taxon>Vertebrata</taxon>
        <taxon>Euteleostomi</taxon>
        <taxon>Actinopterygii</taxon>
        <taxon>Neopterygii</taxon>
        <taxon>Teleostei</taxon>
        <taxon>Neoteleostei</taxon>
        <taxon>Acanthomorphata</taxon>
        <taxon>Pelagiaria</taxon>
        <taxon>Scombriformes</taxon>
        <taxon>Scombridae</taxon>
        <taxon>Scomber</taxon>
    </lineage>
</organism>
<evidence type="ECO:0000313" key="1">
    <source>
        <dbReference type="EMBL" id="CAK6959569.1"/>
    </source>
</evidence>
<keyword evidence="2" id="KW-1185">Reference proteome</keyword>
<dbReference type="AlphaFoldDB" id="A0AAV1NMU6"/>
<protein>
    <submittedName>
        <fullName evidence="1">Protein CASP</fullName>
    </submittedName>
</protein>
<dbReference type="EMBL" id="CAWUFR010000040">
    <property type="protein sequence ID" value="CAK6959569.1"/>
    <property type="molecule type" value="Genomic_DNA"/>
</dbReference>
<reference evidence="1 2" key="1">
    <citation type="submission" date="2024-01" db="EMBL/GenBank/DDBJ databases">
        <authorList>
            <person name="Alioto T."/>
            <person name="Alioto T."/>
            <person name="Gomez Garrido J."/>
        </authorList>
    </citation>
    <scope>NUCLEOTIDE SEQUENCE [LARGE SCALE GENOMIC DNA]</scope>
</reference>
<gene>
    <name evidence="1" type="ORF">FSCOSCO3_A028575</name>
</gene>
<sequence length="110" mass="12343">MAADVGSMFQYWKKFDLRRLQVSAILTFFSAYFSSVQSLISGGATAEQHSLCVLYGHTDRSGISTADSTDVYMQGAFYSAVFTLYYPLHAPPYLHVRKLLMRPLSLSSRT</sequence>
<accession>A0AAV1NMU6</accession>
<comment type="caution">
    <text evidence="1">The sequence shown here is derived from an EMBL/GenBank/DDBJ whole genome shotgun (WGS) entry which is preliminary data.</text>
</comment>
<name>A0AAV1NMU6_SCOSC</name>
<evidence type="ECO:0000313" key="2">
    <source>
        <dbReference type="Proteomes" id="UP001314229"/>
    </source>
</evidence>